<dbReference type="FunCoup" id="A0A8V0YC26">
    <property type="interactions" value="415"/>
</dbReference>
<organism evidence="1 2">
    <name type="scientific">Gallus gallus</name>
    <name type="common">Chicken</name>
    <dbReference type="NCBI Taxonomy" id="9031"/>
    <lineage>
        <taxon>Eukaryota</taxon>
        <taxon>Metazoa</taxon>
        <taxon>Chordata</taxon>
        <taxon>Craniata</taxon>
        <taxon>Vertebrata</taxon>
        <taxon>Euteleostomi</taxon>
        <taxon>Archelosauria</taxon>
        <taxon>Archosauria</taxon>
        <taxon>Dinosauria</taxon>
        <taxon>Saurischia</taxon>
        <taxon>Theropoda</taxon>
        <taxon>Coelurosauria</taxon>
        <taxon>Aves</taxon>
        <taxon>Neognathae</taxon>
        <taxon>Galloanserae</taxon>
        <taxon>Galliformes</taxon>
        <taxon>Phasianidae</taxon>
        <taxon>Phasianinae</taxon>
        <taxon>Gallus</taxon>
    </lineage>
</organism>
<evidence type="ECO:0000313" key="1">
    <source>
        <dbReference type="Ensembl" id="ENSGALP00010015194.1"/>
    </source>
</evidence>
<dbReference type="Ensembl" id="ENSGALT00010026643.1">
    <property type="protein sequence ID" value="ENSGALP00010015194.1"/>
    <property type="gene ID" value="ENSGALG00010011142.1"/>
</dbReference>
<evidence type="ECO:0000313" key="2">
    <source>
        <dbReference type="Proteomes" id="UP000000539"/>
    </source>
</evidence>
<name>A0A8V0YC26_CHICK</name>
<protein>
    <submittedName>
        <fullName evidence="1">Dual specificity phosphatase 19</fullName>
    </submittedName>
</protein>
<reference evidence="1" key="3">
    <citation type="submission" date="2025-09" db="UniProtKB">
        <authorList>
            <consortium name="Ensembl"/>
        </authorList>
    </citation>
    <scope>IDENTIFICATION</scope>
    <source>
        <strain evidence="1">broiler</strain>
    </source>
</reference>
<dbReference type="PANTHER" id="PTHR46377:SF1">
    <property type="entry name" value="DUAL SPECIFICITY PROTEIN PHOSPHATASE 19"/>
    <property type="match status" value="1"/>
</dbReference>
<dbReference type="GO" id="GO:0008138">
    <property type="term" value="F:protein tyrosine/serine/threonine phosphatase activity"/>
    <property type="evidence" value="ECO:0007669"/>
    <property type="project" value="Ensembl"/>
</dbReference>
<dbReference type="Proteomes" id="UP000000539">
    <property type="component" value="Chromosome 7"/>
</dbReference>
<dbReference type="GeneTree" id="ENSGT00940000156472"/>
<dbReference type="OrthoDB" id="10252009at2759"/>
<reference evidence="1" key="2">
    <citation type="submission" date="2025-08" db="UniProtKB">
        <authorList>
            <consortium name="Ensembl"/>
        </authorList>
    </citation>
    <scope>IDENTIFICATION</scope>
    <source>
        <strain evidence="1">broiler</strain>
    </source>
</reference>
<keyword evidence="2" id="KW-1185">Reference proteome</keyword>
<dbReference type="PANTHER" id="PTHR46377">
    <property type="entry name" value="DUAL SPECIFICITY PROTEIN PHOSPHATASE 19"/>
    <property type="match status" value="1"/>
</dbReference>
<accession>A0A8V0YC26</accession>
<gene>
    <name evidence="1" type="primary">DUSP19</name>
</gene>
<proteinExistence type="predicted"/>
<sequence>MHSLAQEIRSFSRANLRKQRTRVTTLTGRRVIETWRGACLQVEEEAEAVPGGGFVQDLSCDLQVGAARPWLLLGSQDAAHDLETLRKHKVTPQRVWHADLVWVLFFETKIFLSDSIPAAPSAGRWMSEGSARSWNMSLFHTADPTLPSVQASGTEHNQTYMPVGPKEGRQQFQGHPQLWCFYPPPSERGDNEAFRKLCETGSTLLWWLLLSQHQFPVNENNPSWPWLELSRGGRRPDLVSSAKHRYSLLRDPHTPVSSAGTSAAQM</sequence>
<dbReference type="AlphaFoldDB" id="A0A8V0YC26"/>
<reference evidence="1" key="1">
    <citation type="submission" date="2020-11" db="EMBL/GenBank/DDBJ databases">
        <title>Gallus gallus (Chicken) genome, bGalGal1, GRCg7b, maternal haplotype autosomes + Z &amp; W.</title>
        <authorList>
            <person name="Warren W."/>
            <person name="Formenti G."/>
            <person name="Fedrigo O."/>
            <person name="Haase B."/>
            <person name="Mountcastle J."/>
            <person name="Balacco J."/>
            <person name="Tracey A."/>
            <person name="Schneider V."/>
            <person name="Okimoto R."/>
            <person name="Cheng H."/>
            <person name="Hawken R."/>
            <person name="Howe K."/>
            <person name="Jarvis E.D."/>
        </authorList>
    </citation>
    <scope>NUCLEOTIDE SEQUENCE [LARGE SCALE GENOMIC DNA]</scope>
    <source>
        <strain evidence="1">Broiler</strain>
    </source>
</reference>